<dbReference type="EMBL" id="JBHMAJ010000001">
    <property type="protein sequence ID" value="MFB9822844.1"/>
    <property type="molecule type" value="Genomic_DNA"/>
</dbReference>
<dbReference type="SUPFAM" id="SSF53756">
    <property type="entry name" value="UDP-Glycosyltransferase/glycogen phosphorylase"/>
    <property type="match status" value="1"/>
</dbReference>
<dbReference type="InterPro" id="IPR001296">
    <property type="entry name" value="Glyco_trans_1"/>
</dbReference>
<organism evidence="3 4">
    <name type="scientific">Halobaculum roseum</name>
    <dbReference type="NCBI Taxonomy" id="2175149"/>
    <lineage>
        <taxon>Archaea</taxon>
        <taxon>Methanobacteriati</taxon>
        <taxon>Methanobacteriota</taxon>
        <taxon>Stenosarchaea group</taxon>
        <taxon>Halobacteria</taxon>
        <taxon>Halobacteriales</taxon>
        <taxon>Haloferacaceae</taxon>
        <taxon>Halobaculum</taxon>
    </lineage>
</organism>
<keyword evidence="4" id="KW-1185">Reference proteome</keyword>
<feature type="domain" description="Glycosyl transferase family 1" evidence="2">
    <location>
        <begin position="171"/>
        <end position="322"/>
    </location>
</feature>
<gene>
    <name evidence="3" type="ORF">ACFFOL_01400</name>
</gene>
<evidence type="ECO:0000313" key="3">
    <source>
        <dbReference type="EMBL" id="MFB9822844.1"/>
    </source>
</evidence>
<evidence type="ECO:0000259" key="2">
    <source>
        <dbReference type="Pfam" id="PF00534"/>
    </source>
</evidence>
<keyword evidence="3" id="KW-0328">Glycosyltransferase</keyword>
<keyword evidence="1 3" id="KW-0808">Transferase</keyword>
<protein>
    <submittedName>
        <fullName evidence="3">Glycosyltransferase</fullName>
        <ecNumber evidence="3">2.4.-.-</ecNumber>
    </submittedName>
</protein>
<comment type="caution">
    <text evidence="3">The sequence shown here is derived from an EMBL/GenBank/DDBJ whole genome shotgun (WGS) entry which is preliminary data.</text>
</comment>
<sequence length="345" mass="37964">MADEMSTASMRVLWLRPTTGKNISVGRERIAEHLERRGVTVDVRDATGWDAVDAARAAFVGRYDAIVGTARAGLYVGYPLAVLGRLGFVADIADPIDQIRDLPDLLFRTFNWYELSVLRRTSQRAAVYESTRNRLAAHGLSTTPVENGVDFDKFADPEASVVRQTESILTEAGVDVDKPIAMYVGGLSTTYYLFDILGASERCSDWQFVFLGEGPLAEMLRDANNELENVFYLGSFDYDLIPGFLSHASAGLCLVGIEQPLKVLEYGAAGLPTIGMHGGLSDRFSEDQLLFVDPSPESVATSLDDLRTDPSLAKKYGENLREEAKLHSWADIADIYYELLEASLS</sequence>
<reference evidence="3" key="1">
    <citation type="submission" date="2024-09" db="EMBL/GenBank/DDBJ databases">
        <authorList>
            <person name="Sun Q."/>
        </authorList>
    </citation>
    <scope>NUCLEOTIDE SEQUENCE [LARGE SCALE GENOMIC DNA]</scope>
    <source>
        <strain evidence="3">JCM 31273</strain>
    </source>
</reference>
<evidence type="ECO:0000313" key="4">
    <source>
        <dbReference type="Proteomes" id="UP001589595"/>
    </source>
</evidence>
<proteinExistence type="predicted"/>
<dbReference type="PANTHER" id="PTHR46401">
    <property type="entry name" value="GLYCOSYLTRANSFERASE WBBK-RELATED"/>
    <property type="match status" value="1"/>
</dbReference>
<dbReference type="RefSeq" id="WP_222921935.1">
    <property type="nucleotide sequence ID" value="NZ_CP082286.1"/>
</dbReference>
<accession>A0ABD5MGC7</accession>
<dbReference type="Proteomes" id="UP001589595">
    <property type="component" value="Unassembled WGS sequence"/>
</dbReference>
<dbReference type="EC" id="2.4.-.-" evidence="3"/>
<evidence type="ECO:0000256" key="1">
    <source>
        <dbReference type="ARBA" id="ARBA00022679"/>
    </source>
</evidence>
<dbReference type="GeneID" id="67212174"/>
<dbReference type="AlphaFoldDB" id="A0ABD5MGC7"/>
<dbReference type="GO" id="GO:0016757">
    <property type="term" value="F:glycosyltransferase activity"/>
    <property type="evidence" value="ECO:0007669"/>
    <property type="project" value="UniProtKB-KW"/>
</dbReference>
<dbReference type="Gene3D" id="3.40.50.2000">
    <property type="entry name" value="Glycogen Phosphorylase B"/>
    <property type="match status" value="1"/>
</dbReference>
<dbReference type="PANTHER" id="PTHR46401:SF2">
    <property type="entry name" value="GLYCOSYLTRANSFERASE WBBK-RELATED"/>
    <property type="match status" value="1"/>
</dbReference>
<name>A0ABD5MGC7_9EURY</name>
<dbReference type="Pfam" id="PF00534">
    <property type="entry name" value="Glycos_transf_1"/>
    <property type="match status" value="1"/>
</dbReference>